<proteinExistence type="predicted"/>
<dbReference type="EMBL" id="QEFC01003992">
    <property type="protein sequence ID" value="KAE9445900.1"/>
    <property type="molecule type" value="Genomic_DNA"/>
</dbReference>
<comment type="caution">
    <text evidence="2">The sequence shown here is derived from an EMBL/GenBank/DDBJ whole genome shotgun (WGS) entry which is preliminary data.</text>
</comment>
<accession>A0A6A4KIN2</accession>
<feature type="compositionally biased region" description="Basic and acidic residues" evidence="1">
    <location>
        <begin position="98"/>
        <end position="119"/>
    </location>
</feature>
<evidence type="ECO:0008006" key="3">
    <source>
        <dbReference type="Google" id="ProtNLM"/>
    </source>
</evidence>
<evidence type="ECO:0000313" key="2">
    <source>
        <dbReference type="EMBL" id="KAE9445900.1"/>
    </source>
</evidence>
<dbReference type="PANTHER" id="PTHR33130">
    <property type="entry name" value="PUTATIVE (DUF1639)-RELATED"/>
    <property type="match status" value="1"/>
</dbReference>
<gene>
    <name evidence="2" type="ORF">C3L33_22201</name>
</gene>
<organism evidence="2">
    <name type="scientific">Rhododendron williamsianum</name>
    <dbReference type="NCBI Taxonomy" id="262921"/>
    <lineage>
        <taxon>Eukaryota</taxon>
        <taxon>Viridiplantae</taxon>
        <taxon>Streptophyta</taxon>
        <taxon>Embryophyta</taxon>
        <taxon>Tracheophyta</taxon>
        <taxon>Spermatophyta</taxon>
        <taxon>Magnoliopsida</taxon>
        <taxon>eudicotyledons</taxon>
        <taxon>Gunneridae</taxon>
        <taxon>Pentapetalae</taxon>
        <taxon>asterids</taxon>
        <taxon>Ericales</taxon>
        <taxon>Ericaceae</taxon>
        <taxon>Ericoideae</taxon>
        <taxon>Rhodoreae</taxon>
        <taxon>Rhododendron</taxon>
    </lineage>
</organism>
<name>A0A6A4KIN2_9ERIC</name>
<sequence>MSSPVPAKSQPLHNFSLPLLKWPKTHTNNQHHHRTGRRLAGSSPPPDSSSARRHSPARRQSPLLDSGSWRQSPLRGDSASESESGHASEHHRRTPAADTDHVTGQSEKKTAPADHVIDKSKVTAVEEDVDGAGVKEGKSKIYIRLRGKNKCDEVVQNDAFNKTEGGGGGGGGGGEVDDLVGKSWNLRPRKPMRKLLSNGNGGGTFAAESNRVFSQQQTTPNRQEVVQTEEKKETKQKFSILLTRQEIEEDIFVMTGSKPARRPRKRAKVVQKQIDNVFPGLWLAAITPDSYKVSEAPAKVYFKGYGVGMEIVGCTLRMLLLI</sequence>
<dbReference type="Pfam" id="PF07797">
    <property type="entry name" value="DUF1639"/>
    <property type="match status" value="1"/>
</dbReference>
<dbReference type="AlphaFoldDB" id="A0A6A4KIN2"/>
<evidence type="ECO:0000256" key="1">
    <source>
        <dbReference type="SAM" id="MobiDB-lite"/>
    </source>
</evidence>
<dbReference type="PANTHER" id="PTHR33130:SF40">
    <property type="entry name" value="CHROMOGRANIN (DUF1639)"/>
    <property type="match status" value="1"/>
</dbReference>
<protein>
    <recommendedName>
        <fullName evidence="3">DUF1639 domain-containing protein</fullName>
    </recommendedName>
</protein>
<feature type="non-terminal residue" evidence="2">
    <location>
        <position position="1"/>
    </location>
</feature>
<reference evidence="2" key="1">
    <citation type="journal article" date="2019" name="Genome Biol. Evol.">
        <title>The Rhododendron genome and chromosomal organization provide insight into shared whole-genome duplications across the heath family (Ericaceae).</title>
        <authorList>
            <person name="Soza V.L."/>
            <person name="Lindsley D."/>
            <person name="Waalkes A."/>
            <person name="Ramage E."/>
            <person name="Patwardhan R.P."/>
            <person name="Burton J.N."/>
            <person name="Adey A."/>
            <person name="Kumar A."/>
            <person name="Qiu R."/>
            <person name="Shendure J."/>
            <person name="Hall B."/>
        </authorList>
    </citation>
    <scope>NUCLEOTIDE SEQUENCE</scope>
    <source>
        <strain evidence="2">RSF 1966-606</strain>
    </source>
</reference>
<dbReference type="OrthoDB" id="909814at2759"/>
<dbReference type="InterPro" id="IPR012438">
    <property type="entry name" value="DUF1639"/>
</dbReference>
<feature type="non-terminal residue" evidence="2">
    <location>
        <position position="322"/>
    </location>
</feature>
<feature type="region of interest" description="Disordered" evidence="1">
    <location>
        <begin position="1"/>
        <end position="119"/>
    </location>
</feature>